<sequence length="479" mass="50132">MQPETNMNFHRYFSADRPPIETCIVGTGGFGRSFLAQGLRVPKMRARVAVDREAEIAVASLRAVGVEPRRIHLCTSAAEARVAYEAGDFIAAADLATVIDLPFEVVVEATGHPEAGARHARLAIEADRHLAIVSKEVDSVIGPGLARLAAARGRVVTPVDGDQPSLLVGLITWAETLGLEIVAAGKASEYDFVFDAASGLVTSNGRTISAPAFAAAWSLGDRPVAELVAARAAAASVLPQRAVPDLCELLVVANATGFSPDRPDLHAPIARIPEVPTMLAEREEGGLLSGTRRLDVFHCLRAPDEVSFAGGVFVLVRCTDRASWQMLAEKGHPVSRSGSTAMVYVPRHLLGIEAATSVMEAALLGVSSGGLAPRPHLDLVARATQDLAAGSVLEMGGHHHTIEGAEAELVPGAALAEDAPAPFYLAANCRLARAVSRGQAITFGDLEFAAGSELLALRRRQDALFFGAAAAADKVAAAL</sequence>
<accession>A0A9W6J905</accession>
<evidence type="ECO:0000259" key="1">
    <source>
        <dbReference type="Pfam" id="PF21135"/>
    </source>
</evidence>
<dbReference type="CDD" id="cd11616">
    <property type="entry name" value="SAF_DH_OX_like"/>
    <property type="match status" value="1"/>
</dbReference>
<name>A0A9W6J905_9HYPH</name>
<dbReference type="AlphaFoldDB" id="A0A9W6J905"/>
<proteinExistence type="predicted"/>
<dbReference type="Proteomes" id="UP001143370">
    <property type="component" value="Unassembled WGS sequence"/>
</dbReference>
<feature type="domain" description="Oxidoreductase DRL-like catalytic" evidence="1">
    <location>
        <begin position="247"/>
        <end position="354"/>
    </location>
</feature>
<reference evidence="2" key="2">
    <citation type="submission" date="2023-01" db="EMBL/GenBank/DDBJ databases">
        <authorList>
            <person name="Sun Q."/>
            <person name="Evtushenko L."/>
        </authorList>
    </citation>
    <scope>NUCLEOTIDE SEQUENCE</scope>
    <source>
        <strain evidence="2">VKM B-2484</strain>
    </source>
</reference>
<dbReference type="Gene3D" id="3.40.50.720">
    <property type="entry name" value="NAD(P)-binding Rossmann-like Domain"/>
    <property type="match status" value="1"/>
</dbReference>
<dbReference type="SUPFAM" id="SSF51735">
    <property type="entry name" value="NAD(P)-binding Rossmann-fold domains"/>
    <property type="match status" value="1"/>
</dbReference>
<evidence type="ECO:0000313" key="2">
    <source>
        <dbReference type="EMBL" id="GLK71509.1"/>
    </source>
</evidence>
<comment type="caution">
    <text evidence="2">The sequence shown here is derived from an EMBL/GenBank/DDBJ whole genome shotgun (WGS) entry which is preliminary data.</text>
</comment>
<keyword evidence="3" id="KW-1185">Reference proteome</keyword>
<reference evidence="2" key="1">
    <citation type="journal article" date="2014" name="Int. J. Syst. Evol. Microbiol.">
        <title>Complete genome sequence of Corynebacterium casei LMG S-19264T (=DSM 44701T), isolated from a smear-ripened cheese.</title>
        <authorList>
            <consortium name="US DOE Joint Genome Institute (JGI-PGF)"/>
            <person name="Walter F."/>
            <person name="Albersmeier A."/>
            <person name="Kalinowski J."/>
            <person name="Ruckert C."/>
        </authorList>
    </citation>
    <scope>NUCLEOTIDE SEQUENCE</scope>
    <source>
        <strain evidence="2">VKM B-2484</strain>
    </source>
</reference>
<organism evidence="2 3">
    <name type="scientific">Ancylobacter dichloromethanicus</name>
    <dbReference type="NCBI Taxonomy" id="518825"/>
    <lineage>
        <taxon>Bacteria</taxon>
        <taxon>Pseudomonadati</taxon>
        <taxon>Pseudomonadota</taxon>
        <taxon>Alphaproteobacteria</taxon>
        <taxon>Hyphomicrobiales</taxon>
        <taxon>Xanthobacteraceae</taxon>
        <taxon>Ancylobacter</taxon>
    </lineage>
</organism>
<dbReference type="EMBL" id="BSFJ01000005">
    <property type="protein sequence ID" value="GLK71509.1"/>
    <property type="molecule type" value="Genomic_DNA"/>
</dbReference>
<dbReference type="InterPro" id="IPR036291">
    <property type="entry name" value="NAD(P)-bd_dom_sf"/>
</dbReference>
<evidence type="ECO:0000313" key="3">
    <source>
        <dbReference type="Proteomes" id="UP001143370"/>
    </source>
</evidence>
<gene>
    <name evidence="2" type="ORF">GCM10017643_16240</name>
</gene>
<protein>
    <submittedName>
        <fullName evidence="2">NAD-binding homoserine dehydrogenase</fullName>
    </submittedName>
</protein>
<dbReference type="InterPro" id="IPR048423">
    <property type="entry name" value="DRL_cat"/>
</dbReference>
<dbReference type="PANTHER" id="PTHR37850">
    <property type="entry name" value="STRU PROTEIN"/>
    <property type="match status" value="1"/>
</dbReference>
<dbReference type="PANTHER" id="PTHR37850:SF3">
    <property type="entry name" value="BLR7815 PROTEIN"/>
    <property type="match status" value="1"/>
</dbReference>
<dbReference type="Pfam" id="PF21135">
    <property type="entry name" value="DRL_cat"/>
    <property type="match status" value="1"/>
</dbReference>